<organism evidence="10 11">
    <name type="scientific">Streptomyces antimycoticus</name>
    <dbReference type="NCBI Taxonomy" id="68175"/>
    <lineage>
        <taxon>Bacteria</taxon>
        <taxon>Bacillati</taxon>
        <taxon>Actinomycetota</taxon>
        <taxon>Actinomycetes</taxon>
        <taxon>Kitasatosporales</taxon>
        <taxon>Streptomycetaceae</taxon>
        <taxon>Streptomyces</taxon>
        <taxon>Streptomyces violaceusniger group</taxon>
    </lineage>
</organism>
<proteinExistence type="predicted"/>
<dbReference type="PROSITE" id="PS00107">
    <property type="entry name" value="PROTEIN_KINASE_ATP"/>
    <property type="match status" value="1"/>
</dbReference>
<evidence type="ECO:0000256" key="8">
    <source>
        <dbReference type="SAM" id="MobiDB-lite"/>
    </source>
</evidence>
<dbReference type="Proteomes" id="UP000299290">
    <property type="component" value="Unassembled WGS sequence"/>
</dbReference>
<dbReference type="AlphaFoldDB" id="A0A4D4KEJ3"/>
<dbReference type="InterPro" id="IPR008271">
    <property type="entry name" value="Ser/Thr_kinase_AS"/>
</dbReference>
<dbReference type="CDD" id="cd14014">
    <property type="entry name" value="STKc_PknB_like"/>
    <property type="match status" value="1"/>
</dbReference>
<dbReference type="PANTHER" id="PTHR43289:SF6">
    <property type="entry name" value="SERINE_THREONINE-PROTEIN KINASE NEKL-3"/>
    <property type="match status" value="1"/>
</dbReference>
<dbReference type="InterPro" id="IPR017441">
    <property type="entry name" value="Protein_kinase_ATP_BS"/>
</dbReference>
<evidence type="ECO:0000256" key="3">
    <source>
        <dbReference type="ARBA" id="ARBA00022679"/>
    </source>
</evidence>
<dbReference type="InterPro" id="IPR011009">
    <property type="entry name" value="Kinase-like_dom_sf"/>
</dbReference>
<keyword evidence="6 7" id="KW-0067">ATP-binding</keyword>
<evidence type="ECO:0000313" key="11">
    <source>
        <dbReference type="Proteomes" id="UP000299290"/>
    </source>
</evidence>
<evidence type="ECO:0000256" key="6">
    <source>
        <dbReference type="ARBA" id="ARBA00022840"/>
    </source>
</evidence>
<reference evidence="10 11" key="1">
    <citation type="journal article" date="2020" name="Int. J. Syst. Evol. Microbiol.">
        <title>Reclassification of Streptomyces castelarensis and Streptomyces sporoclivatus as later heterotypic synonyms of Streptomyces antimycoticus.</title>
        <authorList>
            <person name="Komaki H."/>
            <person name="Tamura T."/>
        </authorList>
    </citation>
    <scope>NUCLEOTIDE SEQUENCE [LARGE SCALE GENOMIC DNA]</scope>
    <source>
        <strain evidence="10 11">NBRC 12839</strain>
    </source>
</reference>
<evidence type="ECO:0000256" key="5">
    <source>
        <dbReference type="ARBA" id="ARBA00022777"/>
    </source>
</evidence>
<feature type="compositionally biased region" description="Basic and acidic residues" evidence="8">
    <location>
        <begin position="293"/>
        <end position="305"/>
    </location>
</feature>
<dbReference type="GO" id="GO:0005524">
    <property type="term" value="F:ATP binding"/>
    <property type="evidence" value="ECO:0007669"/>
    <property type="project" value="UniProtKB-UniRule"/>
</dbReference>
<dbReference type="PANTHER" id="PTHR43289">
    <property type="entry name" value="MITOGEN-ACTIVATED PROTEIN KINASE KINASE KINASE 20-RELATED"/>
    <property type="match status" value="1"/>
</dbReference>
<dbReference type="GO" id="GO:0004674">
    <property type="term" value="F:protein serine/threonine kinase activity"/>
    <property type="evidence" value="ECO:0007669"/>
    <property type="project" value="UniProtKB-KW"/>
</dbReference>
<dbReference type="InterPro" id="IPR000719">
    <property type="entry name" value="Prot_kinase_dom"/>
</dbReference>
<dbReference type="PROSITE" id="PS50011">
    <property type="entry name" value="PROTEIN_KINASE_DOM"/>
    <property type="match status" value="1"/>
</dbReference>
<keyword evidence="3" id="KW-0808">Transferase</keyword>
<evidence type="ECO:0000259" key="9">
    <source>
        <dbReference type="PROSITE" id="PS50011"/>
    </source>
</evidence>
<dbReference type="RefSeq" id="WP_137968092.1">
    <property type="nucleotide sequence ID" value="NZ_BJHV01000001.1"/>
</dbReference>
<sequence length="492" mass="53828">MNANTHKPVSGELVDGRHELTAPLGQGGMAQVWRAREVATGRDVAVKFLRLDSEDLRRLDPYEREAELAILYARFRREVELLSSLDHPGIPELYGHGSHQGSPYIAMRLVTGLTLRAFLDEHNTLPLAPAVAVASQVAQALACAHTLPVVHRDLKPQNIMIDEEGVPTLLDFGIAKPLRADATRYTAHGSTLGSRGYQAPEQILEKEPTARTDIYSFGCIVYELLAGRPPFVLGEDSGLIDKHLHEDPLPPGVYTAGVPEVLDDLVLRMLDKKPERRPAIGEVLDVLAPWRPRPGDPEPRPRTRPDPTAPCRRPKERPVPRPARATAPASIAGEEEWLDARTVERLCAQAESEVQTGEPGEAVRSLAEMTERVREEWGARRPLVRRVWRLAAEGLRLAGDLGSAASIFQDITNDLLHGDGPAERAERAVLRLRVAECRLAFGEMETAIEAVDAAGHTAAGLPAELAERVEDVRRAVDGQITARLADPGCTGV</sequence>
<feature type="domain" description="Protein kinase" evidence="9">
    <location>
        <begin position="18"/>
        <end position="291"/>
    </location>
</feature>
<dbReference type="Gene3D" id="1.10.510.10">
    <property type="entry name" value="Transferase(Phosphotransferase) domain 1"/>
    <property type="match status" value="1"/>
</dbReference>
<keyword evidence="5" id="KW-0418">Kinase</keyword>
<evidence type="ECO:0000256" key="4">
    <source>
        <dbReference type="ARBA" id="ARBA00022741"/>
    </source>
</evidence>
<accession>A0A4D4KEJ3</accession>
<dbReference type="Pfam" id="PF00069">
    <property type="entry name" value="Pkinase"/>
    <property type="match status" value="1"/>
</dbReference>
<protein>
    <recommendedName>
        <fullName evidence="1">non-specific serine/threonine protein kinase</fullName>
        <ecNumber evidence="1">2.7.11.1</ecNumber>
    </recommendedName>
</protein>
<dbReference type="PROSITE" id="PS00108">
    <property type="entry name" value="PROTEIN_KINASE_ST"/>
    <property type="match status" value="1"/>
</dbReference>
<keyword evidence="11" id="KW-1185">Reference proteome</keyword>
<keyword evidence="2" id="KW-0723">Serine/threonine-protein kinase</keyword>
<name>A0A4D4KEJ3_9ACTN</name>
<gene>
    <name evidence="10" type="ORF">SANT12839_074560</name>
</gene>
<dbReference type="Gene3D" id="3.30.200.20">
    <property type="entry name" value="Phosphorylase Kinase, domain 1"/>
    <property type="match status" value="1"/>
</dbReference>
<evidence type="ECO:0000256" key="1">
    <source>
        <dbReference type="ARBA" id="ARBA00012513"/>
    </source>
</evidence>
<keyword evidence="4 7" id="KW-0547">Nucleotide-binding</keyword>
<dbReference type="EMBL" id="BJHV01000001">
    <property type="protein sequence ID" value="GDY46574.1"/>
    <property type="molecule type" value="Genomic_DNA"/>
</dbReference>
<dbReference type="SUPFAM" id="SSF56112">
    <property type="entry name" value="Protein kinase-like (PK-like)"/>
    <property type="match status" value="1"/>
</dbReference>
<dbReference type="SMART" id="SM00220">
    <property type="entry name" value="S_TKc"/>
    <property type="match status" value="1"/>
</dbReference>
<evidence type="ECO:0000256" key="2">
    <source>
        <dbReference type="ARBA" id="ARBA00022527"/>
    </source>
</evidence>
<feature type="region of interest" description="Disordered" evidence="8">
    <location>
        <begin position="288"/>
        <end position="331"/>
    </location>
</feature>
<dbReference type="EC" id="2.7.11.1" evidence="1"/>
<evidence type="ECO:0000313" key="10">
    <source>
        <dbReference type="EMBL" id="GDY46574.1"/>
    </source>
</evidence>
<feature type="binding site" evidence="7">
    <location>
        <position position="47"/>
    </location>
    <ligand>
        <name>ATP</name>
        <dbReference type="ChEBI" id="CHEBI:30616"/>
    </ligand>
</feature>
<comment type="caution">
    <text evidence="10">The sequence shown here is derived from an EMBL/GenBank/DDBJ whole genome shotgun (WGS) entry which is preliminary data.</text>
</comment>
<evidence type="ECO:0000256" key="7">
    <source>
        <dbReference type="PROSITE-ProRule" id="PRU10141"/>
    </source>
</evidence>